<dbReference type="Gene3D" id="3.30.70.270">
    <property type="match status" value="1"/>
</dbReference>
<organism evidence="2 3">
    <name type="scientific">Toxocara canis</name>
    <name type="common">Canine roundworm</name>
    <dbReference type="NCBI Taxonomy" id="6265"/>
    <lineage>
        <taxon>Eukaryota</taxon>
        <taxon>Metazoa</taxon>
        <taxon>Ecdysozoa</taxon>
        <taxon>Nematoda</taxon>
        <taxon>Chromadorea</taxon>
        <taxon>Rhabditida</taxon>
        <taxon>Spirurina</taxon>
        <taxon>Ascaridomorpha</taxon>
        <taxon>Ascaridoidea</taxon>
        <taxon>Toxocaridae</taxon>
        <taxon>Toxocara</taxon>
    </lineage>
</organism>
<feature type="non-terminal residue" evidence="2">
    <location>
        <position position="1"/>
    </location>
</feature>
<reference evidence="2 3" key="1">
    <citation type="submission" date="2014-11" db="EMBL/GenBank/DDBJ databases">
        <title>Genetic blueprint of the zoonotic pathogen Toxocara canis.</title>
        <authorList>
            <person name="Zhu X.-Q."/>
            <person name="Korhonen P.K."/>
            <person name="Cai H."/>
            <person name="Young N.D."/>
            <person name="Nejsum P."/>
            <person name="von Samson-Himmelstjerna G."/>
            <person name="Boag P.R."/>
            <person name="Tan P."/>
            <person name="Li Q."/>
            <person name="Min J."/>
            <person name="Yang Y."/>
            <person name="Wang X."/>
            <person name="Fang X."/>
            <person name="Hall R.S."/>
            <person name="Hofmann A."/>
            <person name="Sternberg P.W."/>
            <person name="Jex A.R."/>
            <person name="Gasser R.B."/>
        </authorList>
    </citation>
    <scope>NUCLEOTIDE SEQUENCE [LARGE SCALE GENOMIC DNA]</scope>
    <source>
        <strain evidence="2">PN_DK_2014</strain>
    </source>
</reference>
<comment type="caution">
    <text evidence="2">The sequence shown here is derived from an EMBL/GenBank/DDBJ whole genome shotgun (WGS) entry which is preliminary data.</text>
</comment>
<dbReference type="InterPro" id="IPR043128">
    <property type="entry name" value="Rev_trsase/Diguanyl_cyclase"/>
</dbReference>
<dbReference type="SUPFAM" id="SSF56672">
    <property type="entry name" value="DNA/RNA polymerases"/>
    <property type="match status" value="1"/>
</dbReference>
<dbReference type="InterPro" id="IPR043502">
    <property type="entry name" value="DNA/RNA_pol_sf"/>
</dbReference>
<protein>
    <submittedName>
        <fullName evidence="2">Retrovirus-related Pol polyprotein from type-1 retrotransposable element R2</fullName>
    </submittedName>
</protein>
<dbReference type="PROSITE" id="PS50878">
    <property type="entry name" value="RT_POL"/>
    <property type="match status" value="1"/>
</dbReference>
<dbReference type="InterPro" id="IPR000477">
    <property type="entry name" value="RT_dom"/>
</dbReference>
<dbReference type="Proteomes" id="UP000031036">
    <property type="component" value="Unassembled WGS sequence"/>
</dbReference>
<dbReference type="PANTHER" id="PTHR47027">
    <property type="entry name" value="REVERSE TRANSCRIPTASE DOMAIN-CONTAINING PROTEIN"/>
    <property type="match status" value="1"/>
</dbReference>
<gene>
    <name evidence="2" type="ORF">Tcan_01319</name>
</gene>
<sequence length="137" mass="15487">RKAFDSIEINAVLQALVDQGISSEYVSLLKEANYGCSTEITLFDRAVRIPLRRGVQQDDTISPKLFTACMEMVIRKIKWKGGIIIDGEKLNHLRFAGDIVLFASNSTELTQMLRELENESKKAGFTMSPQKTKYIRS</sequence>
<dbReference type="OMA" id="FTACMEM"/>
<dbReference type="OrthoDB" id="410104at2759"/>
<evidence type="ECO:0000313" key="2">
    <source>
        <dbReference type="EMBL" id="KHN77297.1"/>
    </source>
</evidence>
<name>A0A0B2V764_TOXCA</name>
<evidence type="ECO:0000259" key="1">
    <source>
        <dbReference type="PROSITE" id="PS50878"/>
    </source>
</evidence>
<feature type="domain" description="Reverse transcriptase" evidence="1">
    <location>
        <begin position="1"/>
        <end position="137"/>
    </location>
</feature>
<dbReference type="AlphaFoldDB" id="A0A0B2V764"/>
<keyword evidence="3" id="KW-1185">Reference proteome</keyword>
<accession>A0A0B2V764</accession>
<dbReference type="PANTHER" id="PTHR47027:SF29">
    <property type="entry name" value="C2H2-TYPE DOMAIN-CONTAINING PROTEIN"/>
    <property type="match status" value="1"/>
</dbReference>
<dbReference type="EMBL" id="JPKZ01002345">
    <property type="protein sequence ID" value="KHN77297.1"/>
    <property type="molecule type" value="Genomic_DNA"/>
</dbReference>
<dbReference type="Pfam" id="PF00078">
    <property type="entry name" value="RVT_1"/>
    <property type="match status" value="1"/>
</dbReference>
<proteinExistence type="predicted"/>
<feature type="non-terminal residue" evidence="2">
    <location>
        <position position="137"/>
    </location>
</feature>
<evidence type="ECO:0000313" key="3">
    <source>
        <dbReference type="Proteomes" id="UP000031036"/>
    </source>
</evidence>